<gene>
    <name evidence="2" type="ORF">LCGC14_2793090</name>
</gene>
<sequence>MAKISPNPKFRAVDPNTGAA</sequence>
<comment type="caution">
    <text evidence="2">The sequence shown here is derived from an EMBL/GenBank/DDBJ whole genome shotgun (WGS) entry which is preliminary data.</text>
</comment>
<proteinExistence type="predicted"/>
<dbReference type="EMBL" id="LAZR01052209">
    <property type="protein sequence ID" value="KKK83467.1"/>
    <property type="molecule type" value="Genomic_DNA"/>
</dbReference>
<organism evidence="2">
    <name type="scientific">marine sediment metagenome</name>
    <dbReference type="NCBI Taxonomy" id="412755"/>
    <lineage>
        <taxon>unclassified sequences</taxon>
        <taxon>metagenomes</taxon>
        <taxon>ecological metagenomes</taxon>
    </lineage>
</organism>
<accession>A0A0F8YQ37</accession>
<dbReference type="AlphaFoldDB" id="A0A0F8YQ37"/>
<evidence type="ECO:0000256" key="1">
    <source>
        <dbReference type="SAM" id="MobiDB-lite"/>
    </source>
</evidence>
<evidence type="ECO:0000313" key="2">
    <source>
        <dbReference type="EMBL" id="KKK83467.1"/>
    </source>
</evidence>
<reference evidence="2" key="1">
    <citation type="journal article" date="2015" name="Nature">
        <title>Complex archaea that bridge the gap between prokaryotes and eukaryotes.</title>
        <authorList>
            <person name="Spang A."/>
            <person name="Saw J.H."/>
            <person name="Jorgensen S.L."/>
            <person name="Zaremba-Niedzwiedzka K."/>
            <person name="Martijn J."/>
            <person name="Lind A.E."/>
            <person name="van Eijk R."/>
            <person name="Schleper C."/>
            <person name="Guy L."/>
            <person name="Ettema T.J."/>
        </authorList>
    </citation>
    <scope>NUCLEOTIDE SEQUENCE</scope>
</reference>
<protein>
    <submittedName>
        <fullName evidence="2">Uncharacterized protein</fullName>
    </submittedName>
</protein>
<name>A0A0F8YQ37_9ZZZZ</name>
<feature type="non-terminal residue" evidence="2">
    <location>
        <position position="20"/>
    </location>
</feature>
<feature type="region of interest" description="Disordered" evidence="1">
    <location>
        <begin position="1"/>
        <end position="20"/>
    </location>
</feature>